<proteinExistence type="predicted"/>
<gene>
    <name evidence="1" type="ORF">Ahy_B01g055254</name>
</gene>
<accession>A0A445AVU3</accession>
<dbReference type="EMBL" id="SDMP01000011">
    <property type="protein sequence ID" value="RYR30496.1"/>
    <property type="molecule type" value="Genomic_DNA"/>
</dbReference>
<reference evidence="1 2" key="1">
    <citation type="submission" date="2019-01" db="EMBL/GenBank/DDBJ databases">
        <title>Sequencing of cultivated peanut Arachis hypogaea provides insights into genome evolution and oil improvement.</title>
        <authorList>
            <person name="Chen X."/>
        </authorList>
    </citation>
    <scope>NUCLEOTIDE SEQUENCE [LARGE SCALE GENOMIC DNA]</scope>
    <source>
        <strain evidence="2">cv. Fuhuasheng</strain>
        <tissue evidence="1">Leaves</tissue>
    </source>
</reference>
<dbReference type="Proteomes" id="UP000289738">
    <property type="component" value="Chromosome B01"/>
</dbReference>
<sequence length="74" mass="8514">MVFLHNLLKRFKWQALIIPHEKIDVDPSPVPANHLPLRGGCNDTQHFVMHFVSVPYYYGNLVKGKVRGANEIFV</sequence>
<organism evidence="1 2">
    <name type="scientific">Arachis hypogaea</name>
    <name type="common">Peanut</name>
    <dbReference type="NCBI Taxonomy" id="3818"/>
    <lineage>
        <taxon>Eukaryota</taxon>
        <taxon>Viridiplantae</taxon>
        <taxon>Streptophyta</taxon>
        <taxon>Embryophyta</taxon>
        <taxon>Tracheophyta</taxon>
        <taxon>Spermatophyta</taxon>
        <taxon>Magnoliopsida</taxon>
        <taxon>eudicotyledons</taxon>
        <taxon>Gunneridae</taxon>
        <taxon>Pentapetalae</taxon>
        <taxon>rosids</taxon>
        <taxon>fabids</taxon>
        <taxon>Fabales</taxon>
        <taxon>Fabaceae</taxon>
        <taxon>Papilionoideae</taxon>
        <taxon>50 kb inversion clade</taxon>
        <taxon>dalbergioids sensu lato</taxon>
        <taxon>Dalbergieae</taxon>
        <taxon>Pterocarpus clade</taxon>
        <taxon>Arachis</taxon>
    </lineage>
</organism>
<dbReference type="AlphaFoldDB" id="A0A445AVU3"/>
<keyword evidence="2" id="KW-1185">Reference proteome</keyword>
<evidence type="ECO:0000313" key="2">
    <source>
        <dbReference type="Proteomes" id="UP000289738"/>
    </source>
</evidence>
<name>A0A445AVU3_ARAHY</name>
<comment type="caution">
    <text evidence="1">The sequence shown here is derived from an EMBL/GenBank/DDBJ whole genome shotgun (WGS) entry which is preliminary data.</text>
</comment>
<protein>
    <submittedName>
        <fullName evidence="1">Uncharacterized protein</fullName>
    </submittedName>
</protein>
<evidence type="ECO:0000313" key="1">
    <source>
        <dbReference type="EMBL" id="RYR30496.1"/>
    </source>
</evidence>